<dbReference type="eggNOG" id="ENOG50331U8">
    <property type="taxonomic scope" value="Bacteria"/>
</dbReference>
<sequence>MEGGEYMNDSAWIWPASDMDFWKIDNKETSVKIKWSHNCFEDYKTLSYQFYKCGYKTFEEVIGSGYDNVKSDMWFLTGIFLVRHSIELGLKALLCRVLPRKRDIEDAFEACCHDVSMLFHKYTDVRLENYLTEEEEDWLIRYLDSLEEVDKKSDMFRFPFEDEFLSKYRDKFLDNVDVANNMLQGYALVKKCIERGIVTEEDEFDGKLKPEFFVFASHGIGNCYLWQRISDEGFHVKVAGYSEVIDYIYQNQNITNEDKLYPLIFMFRNTIELCLKRLFYSRVDNGVPLKVFNSKRKSHLIKKDLWKNVKPVIKKYANDSGEDLTTIDIVEGLLEEINELDKNGDNFRYPTSYSLEYRFDNKELDISNVYTYLKAIINFLDGCDSMLDAIADYQSEIKAEYEAEMRASLDWY</sequence>
<dbReference type="AlphaFoldDB" id="U2KXI7"/>
<dbReference type="EMBL" id="AWVF01000075">
    <property type="protein sequence ID" value="ERJ97002.1"/>
    <property type="molecule type" value="Genomic_DNA"/>
</dbReference>
<proteinExistence type="predicted"/>
<evidence type="ECO:0000313" key="1">
    <source>
        <dbReference type="EMBL" id="ERJ97002.1"/>
    </source>
</evidence>
<evidence type="ECO:0000313" key="2">
    <source>
        <dbReference type="Proteomes" id="UP000016662"/>
    </source>
</evidence>
<dbReference type="Proteomes" id="UP000016662">
    <property type="component" value="Unassembled WGS sequence"/>
</dbReference>
<dbReference type="STRING" id="411473.RUMCAL_00630"/>
<organism evidence="1 2">
    <name type="scientific">Ruminococcus callidus ATCC 27760</name>
    <dbReference type="NCBI Taxonomy" id="411473"/>
    <lineage>
        <taxon>Bacteria</taxon>
        <taxon>Bacillati</taxon>
        <taxon>Bacillota</taxon>
        <taxon>Clostridia</taxon>
        <taxon>Eubacteriales</taxon>
        <taxon>Oscillospiraceae</taxon>
        <taxon>Ruminococcus</taxon>
    </lineage>
</organism>
<dbReference type="HOGENOM" id="CLU_703302_0_0_9"/>
<reference evidence="1 2" key="1">
    <citation type="submission" date="2013-07" db="EMBL/GenBank/DDBJ databases">
        <authorList>
            <person name="Weinstock G."/>
            <person name="Sodergren E."/>
            <person name="Wylie T."/>
            <person name="Fulton L."/>
            <person name="Fulton R."/>
            <person name="Fronick C."/>
            <person name="O'Laughlin M."/>
            <person name="Godfrey J."/>
            <person name="Miner T."/>
            <person name="Herter B."/>
            <person name="Appelbaum E."/>
            <person name="Cordes M."/>
            <person name="Lek S."/>
            <person name="Wollam A."/>
            <person name="Pepin K.H."/>
            <person name="Palsikar V.B."/>
            <person name="Mitreva M."/>
            <person name="Wilson R.K."/>
        </authorList>
    </citation>
    <scope>NUCLEOTIDE SEQUENCE [LARGE SCALE GENOMIC DNA]</scope>
    <source>
        <strain evidence="1 2">ATCC 27760</strain>
    </source>
</reference>
<name>U2KXI7_9FIRM</name>
<protein>
    <submittedName>
        <fullName evidence="1">Uncharacterized protein</fullName>
    </submittedName>
</protein>
<gene>
    <name evidence="1" type="ORF">RUMCAL_00630</name>
</gene>
<accession>U2KXI7</accession>
<comment type="caution">
    <text evidence="1">The sequence shown here is derived from an EMBL/GenBank/DDBJ whole genome shotgun (WGS) entry which is preliminary data.</text>
</comment>
<dbReference type="PATRIC" id="fig|411473.3.peg.497"/>
<keyword evidence="2" id="KW-1185">Reference proteome</keyword>